<organism evidence="2 3">
    <name type="scientific">Dibothriocephalus latus</name>
    <name type="common">Fish tapeworm</name>
    <name type="synonym">Diphyllobothrium latum</name>
    <dbReference type="NCBI Taxonomy" id="60516"/>
    <lineage>
        <taxon>Eukaryota</taxon>
        <taxon>Metazoa</taxon>
        <taxon>Spiralia</taxon>
        <taxon>Lophotrochozoa</taxon>
        <taxon>Platyhelminthes</taxon>
        <taxon>Cestoda</taxon>
        <taxon>Eucestoda</taxon>
        <taxon>Diphyllobothriidea</taxon>
        <taxon>Diphyllobothriidae</taxon>
        <taxon>Dibothriocephalus</taxon>
    </lineage>
</organism>
<dbReference type="SUPFAM" id="SSF55486">
    <property type="entry name" value="Metalloproteases ('zincins'), catalytic domain"/>
    <property type="match status" value="1"/>
</dbReference>
<dbReference type="GO" id="GO:0005886">
    <property type="term" value="C:plasma membrane"/>
    <property type="evidence" value="ECO:0007669"/>
    <property type="project" value="TreeGrafter"/>
</dbReference>
<dbReference type="AlphaFoldDB" id="A0A3P6PD92"/>
<dbReference type="EMBL" id="UYRU01002701">
    <property type="protein sequence ID" value="VDK34602.1"/>
    <property type="molecule type" value="Genomic_DNA"/>
</dbReference>
<dbReference type="OrthoDB" id="6475849at2759"/>
<dbReference type="InterPro" id="IPR024079">
    <property type="entry name" value="MetalloPept_cat_dom_sf"/>
</dbReference>
<evidence type="ECO:0000313" key="2">
    <source>
        <dbReference type="EMBL" id="VDK34602.1"/>
    </source>
</evidence>
<keyword evidence="3" id="KW-1185">Reference proteome</keyword>
<evidence type="ECO:0000313" key="3">
    <source>
        <dbReference type="Proteomes" id="UP000281553"/>
    </source>
</evidence>
<dbReference type="InterPro" id="IPR008753">
    <property type="entry name" value="Peptidase_M13_N"/>
</dbReference>
<dbReference type="InterPro" id="IPR042089">
    <property type="entry name" value="Peptidase_M13_dom_2"/>
</dbReference>
<gene>
    <name evidence="2" type="ORF">DILT_LOCUS603</name>
</gene>
<dbReference type="PROSITE" id="PS51885">
    <property type="entry name" value="NEPRILYSIN"/>
    <property type="match status" value="1"/>
</dbReference>
<feature type="domain" description="Peptidase M13 N-terminal" evidence="1">
    <location>
        <begin position="26"/>
        <end position="69"/>
    </location>
</feature>
<dbReference type="Gene3D" id="3.40.390.10">
    <property type="entry name" value="Collagenase (Catalytic Domain)"/>
    <property type="match status" value="1"/>
</dbReference>
<evidence type="ECO:0000259" key="1">
    <source>
        <dbReference type="Pfam" id="PF05649"/>
    </source>
</evidence>
<reference evidence="2 3" key="1">
    <citation type="submission" date="2018-11" db="EMBL/GenBank/DDBJ databases">
        <authorList>
            <consortium name="Pathogen Informatics"/>
        </authorList>
    </citation>
    <scope>NUCLEOTIDE SEQUENCE [LARGE SCALE GENOMIC DNA]</scope>
</reference>
<accession>A0A3P6PD92</accession>
<dbReference type="PANTHER" id="PTHR11733:SF167">
    <property type="entry name" value="FI17812P1-RELATED"/>
    <property type="match status" value="1"/>
</dbReference>
<dbReference type="Gene3D" id="1.10.1380.10">
    <property type="entry name" value="Neutral endopeptidase , domain2"/>
    <property type="match status" value="1"/>
</dbReference>
<protein>
    <recommendedName>
        <fullName evidence="1">Peptidase M13 N-terminal domain-containing protein</fullName>
    </recommendedName>
</protein>
<dbReference type="GO" id="GO:0016485">
    <property type="term" value="P:protein processing"/>
    <property type="evidence" value="ECO:0007669"/>
    <property type="project" value="TreeGrafter"/>
</dbReference>
<dbReference type="InterPro" id="IPR000718">
    <property type="entry name" value="Peptidase_M13"/>
</dbReference>
<dbReference type="SMR" id="A0A3P6PD92"/>
<dbReference type="PANTHER" id="PTHR11733">
    <property type="entry name" value="ZINC METALLOPROTEASE FAMILY M13 NEPRILYSIN-RELATED"/>
    <property type="match status" value="1"/>
</dbReference>
<name>A0A3P6PD92_DIBLA</name>
<dbReference type="Proteomes" id="UP000281553">
    <property type="component" value="Unassembled WGS sequence"/>
</dbReference>
<proteinExistence type="predicted"/>
<sequence length="128" mass="14377">MEVCQTVECIATSQKILSGMNFSVDPCTDFYSYACGNWIENHHIPPGTNSWTVFSELAQTAEFFAKELLGNLLFLRITPSSPRLFSIFPPNLAVGILHNSVAVLYSYGAKSLELRKISDIKRRIVLYL</sequence>
<dbReference type="Pfam" id="PF05649">
    <property type="entry name" value="Peptidase_M13_N"/>
    <property type="match status" value="1"/>
</dbReference>
<dbReference type="GO" id="GO:0004222">
    <property type="term" value="F:metalloendopeptidase activity"/>
    <property type="evidence" value="ECO:0007669"/>
    <property type="project" value="InterPro"/>
</dbReference>